<evidence type="ECO:0000313" key="1">
    <source>
        <dbReference type="EMBL" id="MBP2323345.1"/>
    </source>
</evidence>
<sequence length="80" mass="9164">MIHVWMSLDPETRRVTLQTREFGDGDLPRGLRGQGWPIRQAHIDETTWDALLAGELTAVQQDDLHRTLWTENGATAWPDL</sequence>
<organism evidence="1 2">
    <name type="scientific">Kibdelosporangium banguiense</name>
    <dbReference type="NCBI Taxonomy" id="1365924"/>
    <lineage>
        <taxon>Bacteria</taxon>
        <taxon>Bacillati</taxon>
        <taxon>Actinomycetota</taxon>
        <taxon>Actinomycetes</taxon>
        <taxon>Pseudonocardiales</taxon>
        <taxon>Pseudonocardiaceae</taxon>
        <taxon>Kibdelosporangium</taxon>
    </lineage>
</organism>
<dbReference type="EMBL" id="JAGINW010000001">
    <property type="protein sequence ID" value="MBP2323345.1"/>
    <property type="molecule type" value="Genomic_DNA"/>
</dbReference>
<reference evidence="1 2" key="1">
    <citation type="submission" date="2021-03" db="EMBL/GenBank/DDBJ databases">
        <title>Sequencing the genomes of 1000 actinobacteria strains.</title>
        <authorList>
            <person name="Klenk H.-P."/>
        </authorList>
    </citation>
    <scope>NUCLEOTIDE SEQUENCE [LARGE SCALE GENOMIC DNA]</scope>
    <source>
        <strain evidence="1 2">DSM 46670</strain>
    </source>
</reference>
<comment type="caution">
    <text evidence="1">The sequence shown here is derived from an EMBL/GenBank/DDBJ whole genome shotgun (WGS) entry which is preliminary data.</text>
</comment>
<proteinExistence type="predicted"/>
<gene>
    <name evidence="1" type="ORF">JOF56_003730</name>
</gene>
<evidence type="ECO:0000313" key="2">
    <source>
        <dbReference type="Proteomes" id="UP001519332"/>
    </source>
</evidence>
<keyword evidence="2" id="KW-1185">Reference proteome</keyword>
<protein>
    <submittedName>
        <fullName evidence="1">Uncharacterized protein</fullName>
    </submittedName>
</protein>
<dbReference type="RefSeq" id="WP_209639600.1">
    <property type="nucleotide sequence ID" value="NZ_JAGINW010000001.1"/>
</dbReference>
<dbReference type="Proteomes" id="UP001519332">
    <property type="component" value="Unassembled WGS sequence"/>
</dbReference>
<name>A0ABS4TH41_9PSEU</name>
<accession>A0ABS4TH41</accession>